<dbReference type="GO" id="GO:0016491">
    <property type="term" value="F:oxidoreductase activity"/>
    <property type="evidence" value="ECO:0007669"/>
    <property type="project" value="UniProtKB-KW"/>
</dbReference>
<dbReference type="AlphaFoldDB" id="A0A7W9PR35"/>
<organism evidence="4 5">
    <name type="scientific">Streptomyces echinatus</name>
    <dbReference type="NCBI Taxonomy" id="67293"/>
    <lineage>
        <taxon>Bacteria</taxon>
        <taxon>Bacillati</taxon>
        <taxon>Actinomycetota</taxon>
        <taxon>Actinomycetes</taxon>
        <taxon>Kitasatosporales</taxon>
        <taxon>Streptomycetaceae</taxon>
        <taxon>Streptomyces</taxon>
    </lineage>
</organism>
<dbReference type="Gene3D" id="3.40.50.360">
    <property type="match status" value="1"/>
</dbReference>
<keyword evidence="1" id="KW-0285">Flavoprotein</keyword>
<protein>
    <submittedName>
        <fullName evidence="4">NAD(P)H-dependent FMN reductase</fullName>
    </submittedName>
</protein>
<evidence type="ECO:0000313" key="4">
    <source>
        <dbReference type="EMBL" id="MBB5926299.1"/>
    </source>
</evidence>
<evidence type="ECO:0000256" key="1">
    <source>
        <dbReference type="ARBA" id="ARBA00022630"/>
    </source>
</evidence>
<comment type="caution">
    <text evidence="4">The sequence shown here is derived from an EMBL/GenBank/DDBJ whole genome shotgun (WGS) entry which is preliminary data.</text>
</comment>
<dbReference type="EMBL" id="JACHJK010000003">
    <property type="protein sequence ID" value="MBB5926299.1"/>
    <property type="molecule type" value="Genomic_DNA"/>
</dbReference>
<dbReference type="InterPro" id="IPR051814">
    <property type="entry name" value="NAD(P)H-dep_FMN_reductase"/>
</dbReference>
<keyword evidence="2" id="KW-0288">FMN</keyword>
<accession>A0A7W9PR35</accession>
<keyword evidence="3" id="KW-0560">Oxidoreductase</keyword>
<keyword evidence="5" id="KW-1185">Reference proteome</keyword>
<proteinExistence type="predicted"/>
<dbReference type="Proteomes" id="UP000585836">
    <property type="component" value="Unassembled WGS sequence"/>
</dbReference>
<dbReference type="InterPro" id="IPR029039">
    <property type="entry name" value="Flavoprotein-like_sf"/>
</dbReference>
<name>A0A7W9PR35_9ACTN</name>
<reference evidence="4 5" key="1">
    <citation type="submission" date="2020-08" db="EMBL/GenBank/DDBJ databases">
        <title>Genomic Encyclopedia of Type Strains, Phase III (KMG-III): the genomes of soil and plant-associated and newly described type strains.</title>
        <authorList>
            <person name="Whitman W."/>
        </authorList>
    </citation>
    <scope>NUCLEOTIDE SEQUENCE [LARGE SCALE GENOMIC DNA]</scope>
    <source>
        <strain evidence="4 5">CECT 3313</strain>
    </source>
</reference>
<evidence type="ECO:0000313" key="5">
    <source>
        <dbReference type="Proteomes" id="UP000585836"/>
    </source>
</evidence>
<dbReference type="RefSeq" id="WP_245002174.1">
    <property type="nucleotide sequence ID" value="NZ_BAAAWF010000079.1"/>
</dbReference>
<evidence type="ECO:0000256" key="3">
    <source>
        <dbReference type="ARBA" id="ARBA00023002"/>
    </source>
</evidence>
<gene>
    <name evidence="4" type="ORF">FHS34_001755</name>
</gene>
<dbReference type="PANTHER" id="PTHR43408:SF2">
    <property type="entry name" value="FMN REDUCTASE (NADPH)"/>
    <property type="match status" value="1"/>
</dbReference>
<dbReference type="PANTHER" id="PTHR43408">
    <property type="entry name" value="FMN REDUCTASE (NADPH)"/>
    <property type="match status" value="1"/>
</dbReference>
<sequence length="93" mass="10076">MPVLIGSTGGTERHSLVLEHALRPMFSYLHAIVSPRPAYAATSDFVTRTGALGERITAAAADFSRLLRACGPRAHREIVDEDLASMQRLLGET</sequence>
<evidence type="ECO:0000256" key="2">
    <source>
        <dbReference type="ARBA" id="ARBA00022643"/>
    </source>
</evidence>